<evidence type="ECO:0000256" key="2">
    <source>
        <dbReference type="SAM" id="SignalP"/>
    </source>
</evidence>
<dbReference type="Gene3D" id="2.60.20.10">
    <property type="entry name" value="Crystallins"/>
    <property type="match status" value="1"/>
</dbReference>
<keyword evidence="4" id="KW-1185">Reference proteome</keyword>
<accession>A0A2I2KS98</accession>
<proteinExistence type="predicted"/>
<dbReference type="AlphaFoldDB" id="A0A2I2KS98"/>
<keyword evidence="2" id="KW-0732">Signal</keyword>
<reference evidence="3 4" key="1">
    <citation type="submission" date="2017-06" db="EMBL/GenBank/DDBJ databases">
        <authorList>
            <person name="Kim H.J."/>
            <person name="Triplett B.A."/>
        </authorList>
    </citation>
    <scope>NUCLEOTIDE SEQUENCE [LARGE SCALE GENOMIC DNA]</scope>
    <source>
        <strain evidence="3">FRACA_ARgP5</strain>
    </source>
</reference>
<gene>
    <name evidence="3" type="ORF">FRACA_2560007</name>
</gene>
<dbReference type="EMBL" id="FZMO01000175">
    <property type="protein sequence ID" value="SNQ48532.1"/>
    <property type="molecule type" value="Genomic_DNA"/>
</dbReference>
<feature type="region of interest" description="Disordered" evidence="1">
    <location>
        <begin position="31"/>
        <end position="56"/>
    </location>
</feature>
<dbReference type="PROSITE" id="PS51318">
    <property type="entry name" value="TAT"/>
    <property type="match status" value="1"/>
</dbReference>
<protein>
    <recommendedName>
        <fullName evidence="5">Peptidase inhibitor family I36</fullName>
    </recommendedName>
</protein>
<feature type="chain" id="PRO_5014169789" description="Peptidase inhibitor family I36" evidence="2">
    <location>
        <begin position="35"/>
        <end position="167"/>
    </location>
</feature>
<organism evidence="3 4">
    <name type="scientific">Frankia canadensis</name>
    <dbReference type="NCBI Taxonomy" id="1836972"/>
    <lineage>
        <taxon>Bacteria</taxon>
        <taxon>Bacillati</taxon>
        <taxon>Actinomycetota</taxon>
        <taxon>Actinomycetes</taxon>
        <taxon>Frankiales</taxon>
        <taxon>Frankiaceae</taxon>
        <taxon>Frankia</taxon>
    </lineage>
</organism>
<dbReference type="InterPro" id="IPR006311">
    <property type="entry name" value="TAT_signal"/>
</dbReference>
<dbReference type="RefSeq" id="WP_101832194.1">
    <property type="nucleotide sequence ID" value="NZ_FZMO01000175.1"/>
</dbReference>
<evidence type="ECO:0008006" key="5">
    <source>
        <dbReference type="Google" id="ProtNLM"/>
    </source>
</evidence>
<evidence type="ECO:0000256" key="1">
    <source>
        <dbReference type="SAM" id="MobiDB-lite"/>
    </source>
</evidence>
<evidence type="ECO:0000313" key="3">
    <source>
        <dbReference type="EMBL" id="SNQ48532.1"/>
    </source>
</evidence>
<feature type="signal peptide" evidence="2">
    <location>
        <begin position="1"/>
        <end position="34"/>
    </location>
</feature>
<dbReference type="Pfam" id="PF03995">
    <property type="entry name" value="Inhibitor_I36"/>
    <property type="match status" value="1"/>
</dbReference>
<dbReference type="Proteomes" id="UP000234331">
    <property type="component" value="Unassembled WGS sequence"/>
</dbReference>
<name>A0A2I2KS98_9ACTN</name>
<sequence>MTGTSIRRRLAVAAGSVAAAGLVAVGLPAQGAQAKTSPTTPPPASTSDTTARNSAGASAKHLDGACNRLSSGTGDLCLWYFSNFGGSFSDFFFADSNLNDNVFIAQGAGQGQRVGNNTMSAVNFDNVFTAQLWTGTNYTGASLNIPAGSGNSNLGGFNNNVESFKWI</sequence>
<evidence type="ECO:0000313" key="4">
    <source>
        <dbReference type="Proteomes" id="UP000234331"/>
    </source>
</evidence>